<dbReference type="PROSITE" id="PS50928">
    <property type="entry name" value="ABC_TM1"/>
    <property type="match status" value="2"/>
</dbReference>
<keyword evidence="2 8" id="KW-0813">Transport</keyword>
<dbReference type="AlphaFoldDB" id="A0A3M2J939"/>
<dbReference type="PANTHER" id="PTHR43357">
    <property type="entry name" value="INNER MEMBRANE ABC TRANSPORTER PERMEASE PROTEIN YDCV"/>
    <property type="match status" value="1"/>
</dbReference>
<comment type="similarity">
    <text evidence="8">Belongs to the binding-protein-dependent transport system permease family.</text>
</comment>
<evidence type="ECO:0000313" key="11">
    <source>
        <dbReference type="Proteomes" id="UP000269289"/>
    </source>
</evidence>
<name>A0A3M2J939_9CELL</name>
<evidence type="ECO:0000259" key="9">
    <source>
        <dbReference type="PROSITE" id="PS50928"/>
    </source>
</evidence>
<feature type="transmembrane region" description="Helical" evidence="8">
    <location>
        <begin position="206"/>
        <end position="224"/>
    </location>
</feature>
<dbReference type="CDD" id="cd06261">
    <property type="entry name" value="TM_PBP2"/>
    <property type="match status" value="2"/>
</dbReference>
<comment type="caution">
    <text evidence="10">The sequence shown here is derived from an EMBL/GenBank/DDBJ whole genome shotgun (WGS) entry which is preliminary data.</text>
</comment>
<dbReference type="Pfam" id="PF00528">
    <property type="entry name" value="BPD_transp_1"/>
    <property type="match status" value="2"/>
</dbReference>
<keyword evidence="6 8" id="KW-1133">Transmembrane helix</keyword>
<evidence type="ECO:0000256" key="2">
    <source>
        <dbReference type="ARBA" id="ARBA00022448"/>
    </source>
</evidence>
<feature type="transmembrane region" description="Helical" evidence="8">
    <location>
        <begin position="305"/>
        <end position="331"/>
    </location>
</feature>
<evidence type="ECO:0000256" key="8">
    <source>
        <dbReference type="RuleBase" id="RU363032"/>
    </source>
</evidence>
<feature type="transmembrane region" description="Helical" evidence="8">
    <location>
        <begin position="415"/>
        <end position="438"/>
    </location>
</feature>
<gene>
    <name evidence="10" type="ORF">EBM89_10280</name>
</gene>
<dbReference type="InterPro" id="IPR035906">
    <property type="entry name" value="MetI-like_sf"/>
</dbReference>
<feature type="transmembrane region" description="Helical" evidence="8">
    <location>
        <begin position="20"/>
        <end position="39"/>
    </location>
</feature>
<dbReference type="OrthoDB" id="9805974at2"/>
<dbReference type="GO" id="GO:0005886">
    <property type="term" value="C:plasma membrane"/>
    <property type="evidence" value="ECO:0007669"/>
    <property type="project" value="UniProtKB-SubCell"/>
</dbReference>
<sequence>MRSVVRAATARGAAAARRPVVWLAAGVVAVLVLLVALPLGGLVRATVGPGADGAWGDVASGPLADALLWQPLRGSLLVGLGTGVLATVLGAFLAWVVVLSDVPGRKVIGVLAAVPFALPSFALALAWETVFRNDRVGGNPGLLAALGVAVPDWLAWGPVPVVLTLVAHYFSLSYLVIAAALANVGGDVVAAAELTGASRLRVATRIVLPSVAPAVLSGFLLAFAEGVSNFAVPALLGLPVRFQTLSTRLYGAISTGDAERGYVLSIVLVVVAGLVLLVGNRLTAGRSYSTITGKATRARLVRTGAARLPLAALAWALVAATAVVPGVVLALSTVLRRSGSLDGGLTWHYWVGESDPSVAQGLRGVLRDPTVLDALGGTLRLGVVVAVCAVVLGALAAAVLRALPRARALHATVGLLGYVPFLIPGVALGAAVIAQFGAPTGPLPALYGTFAILVLAGVAASLPFALQTARAAFGQVSRELDEAAVLTGAVAPRRFARITLPLVSRGLANGAVLVFVTMVRDLSVVVLLVTPATPLLSMTTFRYASEGFTQHANAITLVIALIAVTATLLARRLEPGRKES</sequence>
<organism evidence="10 11">
    <name type="scientific">Cellulomonas triticagri</name>
    <dbReference type="NCBI Taxonomy" id="2483352"/>
    <lineage>
        <taxon>Bacteria</taxon>
        <taxon>Bacillati</taxon>
        <taxon>Actinomycetota</taxon>
        <taxon>Actinomycetes</taxon>
        <taxon>Micrococcales</taxon>
        <taxon>Cellulomonadaceae</taxon>
        <taxon>Cellulomonas</taxon>
    </lineage>
</organism>
<accession>A0A3M2J939</accession>
<evidence type="ECO:0000256" key="3">
    <source>
        <dbReference type="ARBA" id="ARBA00022475"/>
    </source>
</evidence>
<evidence type="ECO:0000256" key="7">
    <source>
        <dbReference type="ARBA" id="ARBA00023136"/>
    </source>
</evidence>
<feature type="transmembrane region" description="Helical" evidence="8">
    <location>
        <begin position="76"/>
        <end position="100"/>
    </location>
</feature>
<evidence type="ECO:0000313" key="10">
    <source>
        <dbReference type="EMBL" id="RMI09424.1"/>
    </source>
</evidence>
<comment type="subcellular location">
    <subcellularLocation>
        <location evidence="1">Cell inner membrane</location>
        <topology evidence="1">Multi-pass membrane protein</topology>
    </subcellularLocation>
    <subcellularLocation>
        <location evidence="8">Cell membrane</location>
        <topology evidence="8">Multi-pass membrane protein</topology>
    </subcellularLocation>
</comment>
<keyword evidence="11" id="KW-1185">Reference proteome</keyword>
<evidence type="ECO:0000256" key="5">
    <source>
        <dbReference type="ARBA" id="ARBA00022692"/>
    </source>
</evidence>
<dbReference type="PANTHER" id="PTHR43357:SF3">
    <property type="entry name" value="FE(3+)-TRANSPORT SYSTEM PERMEASE PROTEIN FBPB 2"/>
    <property type="match status" value="1"/>
</dbReference>
<protein>
    <submittedName>
        <fullName evidence="10">Iron ABC transporter permease</fullName>
    </submittedName>
</protein>
<feature type="transmembrane region" description="Helical" evidence="8">
    <location>
        <begin position="381"/>
        <end position="403"/>
    </location>
</feature>
<feature type="transmembrane region" description="Helical" evidence="8">
    <location>
        <begin position="444"/>
        <end position="466"/>
    </location>
</feature>
<reference evidence="10 11" key="1">
    <citation type="submission" date="2018-10" db="EMBL/GenBank/DDBJ databases">
        <title>Isolation, diversity and antifungal activity of actinobacteria from wheat.</title>
        <authorList>
            <person name="Han C."/>
        </authorList>
    </citation>
    <scope>NUCLEOTIDE SEQUENCE [LARGE SCALE GENOMIC DNA]</scope>
    <source>
        <strain evidence="10 11">NEAU-YY56</strain>
    </source>
</reference>
<feature type="transmembrane region" description="Helical" evidence="8">
    <location>
        <begin position="262"/>
        <end position="284"/>
    </location>
</feature>
<dbReference type="GO" id="GO:0055085">
    <property type="term" value="P:transmembrane transport"/>
    <property type="evidence" value="ECO:0007669"/>
    <property type="project" value="InterPro"/>
</dbReference>
<keyword evidence="5 8" id="KW-0812">Transmembrane</keyword>
<keyword evidence="7 8" id="KW-0472">Membrane</keyword>
<keyword evidence="4" id="KW-0997">Cell inner membrane</keyword>
<feature type="transmembrane region" description="Helical" evidence="8">
    <location>
        <begin position="550"/>
        <end position="570"/>
    </location>
</feature>
<evidence type="ECO:0000256" key="6">
    <source>
        <dbReference type="ARBA" id="ARBA00022989"/>
    </source>
</evidence>
<feature type="transmembrane region" description="Helical" evidence="8">
    <location>
        <begin position="107"/>
        <end position="127"/>
    </location>
</feature>
<keyword evidence="3" id="KW-1003">Cell membrane</keyword>
<proteinExistence type="inferred from homology"/>
<feature type="transmembrane region" description="Helical" evidence="8">
    <location>
        <begin position="507"/>
        <end position="530"/>
    </location>
</feature>
<feature type="domain" description="ABC transmembrane type-1" evidence="9">
    <location>
        <begin position="72"/>
        <end position="279"/>
    </location>
</feature>
<dbReference type="InterPro" id="IPR000515">
    <property type="entry name" value="MetI-like"/>
</dbReference>
<evidence type="ECO:0000256" key="1">
    <source>
        <dbReference type="ARBA" id="ARBA00004429"/>
    </source>
</evidence>
<evidence type="ECO:0000256" key="4">
    <source>
        <dbReference type="ARBA" id="ARBA00022519"/>
    </source>
</evidence>
<feature type="domain" description="ABC transmembrane type-1" evidence="9">
    <location>
        <begin position="375"/>
        <end position="570"/>
    </location>
</feature>
<feature type="transmembrane region" description="Helical" evidence="8">
    <location>
        <begin position="161"/>
        <end position="185"/>
    </location>
</feature>
<dbReference type="EMBL" id="RFFI01000049">
    <property type="protein sequence ID" value="RMI09424.1"/>
    <property type="molecule type" value="Genomic_DNA"/>
</dbReference>
<dbReference type="Gene3D" id="1.10.3720.10">
    <property type="entry name" value="MetI-like"/>
    <property type="match status" value="2"/>
</dbReference>
<dbReference type="SUPFAM" id="SSF161098">
    <property type="entry name" value="MetI-like"/>
    <property type="match status" value="2"/>
</dbReference>
<dbReference type="Proteomes" id="UP000269289">
    <property type="component" value="Unassembled WGS sequence"/>
</dbReference>